<dbReference type="SUPFAM" id="SSF140459">
    <property type="entry name" value="PE/PPE dimer-like"/>
    <property type="match status" value="1"/>
</dbReference>
<dbReference type="OrthoDB" id="4719076at2"/>
<dbReference type="InterPro" id="IPR000030">
    <property type="entry name" value="PPE_dom"/>
</dbReference>
<reference evidence="3 4" key="1">
    <citation type="submission" date="2019-09" db="EMBL/GenBank/DDBJ databases">
        <title>Report of infection by Mycobacterium simiae a patient suffering from pulmonary tuberculosis.</title>
        <authorList>
            <person name="Mohanty P.S."/>
            <person name="Bansal A.K."/>
            <person name="Singh H."/>
            <person name="Sharma S."/>
            <person name="Patil S.A."/>
            <person name="Upadhaya P."/>
            <person name="Singh P.K."/>
            <person name="Kumar D."/>
            <person name="Kumar S."/>
            <person name="Singh R.K."/>
            <person name="Chaudhary B."/>
        </authorList>
    </citation>
    <scope>NUCLEOTIDE SEQUENCE [LARGE SCALE GENOMIC DNA]</scope>
    <source>
        <strain evidence="3 4">JAL-560-SIM</strain>
    </source>
</reference>
<feature type="domain" description="PPE" evidence="2">
    <location>
        <begin position="1"/>
        <end position="161"/>
    </location>
</feature>
<protein>
    <submittedName>
        <fullName evidence="3">PPE family protein</fullName>
    </submittedName>
</protein>
<evidence type="ECO:0000313" key="4">
    <source>
        <dbReference type="Proteomes" id="UP000324701"/>
    </source>
</evidence>
<dbReference type="AlphaFoldDB" id="A0A5B1AXE5"/>
<dbReference type="PANTHER" id="PTHR46766">
    <property type="entry name" value="GLUTAMINE-RICH PROTEIN 2"/>
    <property type="match status" value="1"/>
</dbReference>
<dbReference type="Pfam" id="PF00823">
    <property type="entry name" value="PPE"/>
    <property type="match status" value="1"/>
</dbReference>
<dbReference type="EMBL" id="VTZN01000490">
    <property type="protein sequence ID" value="KAA1241007.1"/>
    <property type="molecule type" value="Genomic_DNA"/>
</dbReference>
<comment type="caution">
    <text evidence="3">The sequence shown here is derived from an EMBL/GenBank/DDBJ whole genome shotgun (WGS) entry which is preliminary data.</text>
</comment>
<evidence type="ECO:0000259" key="2">
    <source>
        <dbReference type="Pfam" id="PF00823"/>
    </source>
</evidence>
<comment type="similarity">
    <text evidence="1">Belongs to the mycobacterial PPE family.</text>
</comment>
<dbReference type="RefSeq" id="WP_149656660.1">
    <property type="nucleotide sequence ID" value="NZ_VTZN01000490.1"/>
</dbReference>
<proteinExistence type="inferred from homology"/>
<keyword evidence="4" id="KW-1185">Reference proteome</keyword>
<accession>A0A5B1AXE5</accession>
<dbReference type="Proteomes" id="UP000324701">
    <property type="component" value="Unassembled WGS sequence"/>
</dbReference>
<dbReference type="PANTHER" id="PTHR46766:SF1">
    <property type="entry name" value="GLUTAMINE-RICH PROTEIN 2"/>
    <property type="match status" value="1"/>
</dbReference>
<organism evidence="3 4">
    <name type="scientific">Mycobacterium simiae</name>
    <name type="common">Mycobacterium habana</name>
    <dbReference type="NCBI Taxonomy" id="1784"/>
    <lineage>
        <taxon>Bacteria</taxon>
        <taxon>Bacillati</taxon>
        <taxon>Actinomycetota</taxon>
        <taxon>Actinomycetes</taxon>
        <taxon>Mycobacteriales</taxon>
        <taxon>Mycobacteriaceae</taxon>
        <taxon>Mycobacterium</taxon>
        <taxon>Mycobacterium simiae complex</taxon>
    </lineage>
</organism>
<evidence type="ECO:0000256" key="1">
    <source>
        <dbReference type="ARBA" id="ARBA00010652"/>
    </source>
</evidence>
<sequence>MLPPEINSLRMFSGAGSAPMLQAAAAWDGLAAELGAAASSFSSVTSGLASQAWQGAASAAMAGAAASYAGFLSAASAQAQGAAGQAKAVASAFEGAKNATIHPLAVAANRSAFAQLVRSNLLGLNAPAIMAVEGRYEQMWAQDVAAMFGYHAGASAAAAELIPIPASLQQLLQSLPNLGIGNKGTANIGSGNT</sequence>
<gene>
    <name evidence="3" type="ORF">F0Q45_26570</name>
</gene>
<dbReference type="InterPro" id="IPR038332">
    <property type="entry name" value="PPE_sf"/>
</dbReference>
<feature type="non-terminal residue" evidence="3">
    <location>
        <position position="193"/>
    </location>
</feature>
<dbReference type="Gene3D" id="1.20.1260.20">
    <property type="entry name" value="PPE superfamily"/>
    <property type="match status" value="1"/>
</dbReference>
<evidence type="ECO:0000313" key="3">
    <source>
        <dbReference type="EMBL" id="KAA1241007.1"/>
    </source>
</evidence>
<name>A0A5B1AXE5_MYCSI</name>
<dbReference type="GO" id="GO:0052572">
    <property type="term" value="P:response to host immune response"/>
    <property type="evidence" value="ECO:0007669"/>
    <property type="project" value="TreeGrafter"/>
</dbReference>